<sequence length="85" mass="9214">MSVKTARMGGVMGVWEAADRLEALARELRAGQLGLSAGRVSMNLSPAVMLDVEIKASQAEDREGLAVRLSWCPHRPESATMRGEF</sequence>
<dbReference type="eggNOG" id="ENOG503181A">
    <property type="taxonomic scope" value="Bacteria"/>
</dbReference>
<dbReference type="EMBL" id="AECZ01000038">
    <property type="protein sequence ID" value="EFL49607.1"/>
    <property type="molecule type" value="Genomic_DNA"/>
</dbReference>
<dbReference type="InterPro" id="IPR027598">
    <property type="entry name" value="Amphi-Trp_dom"/>
</dbReference>
<dbReference type="Proteomes" id="UP000006250">
    <property type="component" value="Unassembled WGS sequence"/>
</dbReference>
<name>E1K1C1_SOLFR</name>
<evidence type="ECO:0000313" key="1">
    <source>
        <dbReference type="EMBL" id="EFL49607.1"/>
    </source>
</evidence>
<gene>
    <name evidence="1" type="ORF">DesfrDRAFT_3671</name>
</gene>
<evidence type="ECO:0008006" key="3">
    <source>
        <dbReference type="Google" id="ProtNLM"/>
    </source>
</evidence>
<comment type="caution">
    <text evidence="1">The sequence shown here is derived from an EMBL/GenBank/DDBJ whole genome shotgun (WGS) entry which is preliminary data.</text>
</comment>
<dbReference type="AlphaFoldDB" id="E1K1C1"/>
<keyword evidence="2" id="KW-1185">Reference proteome</keyword>
<dbReference type="RefSeq" id="WP_005996371.1">
    <property type="nucleotide sequence ID" value="NZ_AECZ01000038.1"/>
</dbReference>
<evidence type="ECO:0000313" key="2">
    <source>
        <dbReference type="Proteomes" id="UP000006250"/>
    </source>
</evidence>
<accession>E1K1C1</accession>
<dbReference type="NCBIfam" id="TIGR04354">
    <property type="entry name" value="amphi-Trp"/>
    <property type="match status" value="1"/>
</dbReference>
<protein>
    <recommendedName>
        <fullName evidence="3">Amphi-Trp domain-containing protein</fullName>
    </recommendedName>
</protein>
<organism evidence="1 2">
    <name type="scientific">Solidesulfovibrio fructosivorans JJ]</name>
    <dbReference type="NCBI Taxonomy" id="596151"/>
    <lineage>
        <taxon>Bacteria</taxon>
        <taxon>Pseudomonadati</taxon>
        <taxon>Thermodesulfobacteriota</taxon>
        <taxon>Desulfovibrionia</taxon>
        <taxon>Desulfovibrionales</taxon>
        <taxon>Desulfovibrionaceae</taxon>
        <taxon>Solidesulfovibrio</taxon>
    </lineage>
</organism>
<dbReference type="OrthoDB" id="5459021at2"/>
<proteinExistence type="predicted"/>
<reference evidence="1 2" key="1">
    <citation type="submission" date="2010-08" db="EMBL/GenBank/DDBJ databases">
        <title>The draft genome of Desulfovibrio fructosovorans JJ.</title>
        <authorList>
            <consortium name="US DOE Joint Genome Institute (JGI-PGF)"/>
            <person name="Lucas S."/>
            <person name="Copeland A."/>
            <person name="Lapidus A."/>
            <person name="Cheng J.-F."/>
            <person name="Bruce D."/>
            <person name="Goodwin L."/>
            <person name="Pitluck S."/>
            <person name="Land M.L."/>
            <person name="Hauser L."/>
            <person name="Chang Y.-J."/>
            <person name="Jeffries C."/>
            <person name="Wall J.D."/>
            <person name="Stahl D.A."/>
            <person name="Arkin A.P."/>
            <person name="Dehal P."/>
            <person name="Stolyar S.M."/>
            <person name="Hazen T.C."/>
            <person name="Woyke T.J."/>
        </authorList>
    </citation>
    <scope>NUCLEOTIDE SEQUENCE [LARGE SCALE GENOMIC DNA]</scope>
    <source>
        <strain evidence="1 2">JJ</strain>
    </source>
</reference>